<dbReference type="Proteomes" id="UP000682202">
    <property type="component" value="Chromosome"/>
</dbReference>
<accession>A0A975JXL7</accession>
<dbReference type="EMBL" id="CP046600">
    <property type="protein sequence ID" value="QUR66518.1"/>
    <property type="molecule type" value="Genomic_DNA"/>
</dbReference>
<dbReference type="AlphaFoldDB" id="A0A975JXL7"/>
<sequence length="369" mass="36849">MLWHAMPPELNTARLMAGEGAAPAIQAASGWEALSIAQETQADELAASLALLGQAWTGTASERALAATTPMVVWLRTAATSAHTRALQATAQAAAYTRALAMTPSLLEIATNHITHAVLTATNFLGINTVPIGVNEADYFIRMWNQAASAMDVYQADTAANTVFEKVGPMEAILGPETGQAAASAAGRLAATASNASALPAGELTLQQSPAMSGALLNLLRPLQQVTSLFSQIGGASGPPGASPGTEHGAQLGLLGAGALSNHPLTGGSGPRIGAGLLRADSLPGSGGSSARTPLMAQLIGQHHQPPAPASPTGAGPGSSTAGGVAPMGNLGRSAQSGGGSKPGLAAPEPLSPAQDDYDAVDSEDGDDW</sequence>
<gene>
    <name evidence="4" type="ORF">F6B93_04930</name>
</gene>
<dbReference type="PANTHER" id="PTHR46766:SF1">
    <property type="entry name" value="GLUTAMINE-RICH PROTEIN 2"/>
    <property type="match status" value="1"/>
</dbReference>
<evidence type="ECO:0000256" key="1">
    <source>
        <dbReference type="ARBA" id="ARBA00010652"/>
    </source>
</evidence>
<dbReference type="InterPro" id="IPR038332">
    <property type="entry name" value="PPE_sf"/>
</dbReference>
<dbReference type="Pfam" id="PF00823">
    <property type="entry name" value="PPE"/>
    <property type="match status" value="1"/>
</dbReference>
<dbReference type="InterPro" id="IPR000030">
    <property type="entry name" value="PPE_dom"/>
</dbReference>
<evidence type="ECO:0000313" key="5">
    <source>
        <dbReference type="Proteomes" id="UP000682202"/>
    </source>
</evidence>
<dbReference type="RefSeq" id="WP_211698088.1">
    <property type="nucleotide sequence ID" value="NZ_CP046600.1"/>
</dbReference>
<feature type="domain" description="PPE" evidence="3">
    <location>
        <begin position="3"/>
        <end position="160"/>
    </location>
</feature>
<proteinExistence type="inferred from homology"/>
<dbReference type="SUPFAM" id="SSF140459">
    <property type="entry name" value="PE/PPE dimer-like"/>
    <property type="match status" value="1"/>
</dbReference>
<dbReference type="KEGG" id="mspg:F6B93_04930"/>
<comment type="similarity">
    <text evidence="1">Belongs to the mycobacterial PPE family.</text>
</comment>
<evidence type="ECO:0000259" key="3">
    <source>
        <dbReference type="Pfam" id="PF00823"/>
    </source>
</evidence>
<dbReference type="Gene3D" id="1.20.1260.20">
    <property type="entry name" value="PPE superfamily"/>
    <property type="match status" value="1"/>
</dbReference>
<feature type="compositionally biased region" description="Acidic residues" evidence="2">
    <location>
        <begin position="356"/>
        <end position="369"/>
    </location>
</feature>
<dbReference type="PANTHER" id="PTHR46766">
    <property type="entry name" value="GLUTAMINE-RICH PROTEIN 2"/>
    <property type="match status" value="1"/>
</dbReference>
<evidence type="ECO:0000256" key="2">
    <source>
        <dbReference type="SAM" id="MobiDB-lite"/>
    </source>
</evidence>
<keyword evidence="5" id="KW-1185">Reference proteome</keyword>
<name>A0A975JXL7_9MYCO</name>
<organism evidence="4 5">
    <name type="scientific">Mycobacterium spongiae</name>
    <dbReference type="NCBI Taxonomy" id="886343"/>
    <lineage>
        <taxon>Bacteria</taxon>
        <taxon>Bacillati</taxon>
        <taxon>Actinomycetota</taxon>
        <taxon>Actinomycetes</taxon>
        <taxon>Mycobacteriales</taxon>
        <taxon>Mycobacteriaceae</taxon>
        <taxon>Mycobacterium</taxon>
    </lineage>
</organism>
<feature type="region of interest" description="Disordered" evidence="2">
    <location>
        <begin position="302"/>
        <end position="369"/>
    </location>
</feature>
<reference evidence="4" key="1">
    <citation type="submission" date="2019-12" db="EMBL/GenBank/DDBJ databases">
        <title>Mycobacterium spongiae sp. nov.</title>
        <authorList>
            <person name="Stinear T."/>
        </authorList>
    </citation>
    <scope>NUCLEOTIDE SEQUENCE</scope>
    <source>
        <strain evidence="4">FSD4b-SM</strain>
    </source>
</reference>
<evidence type="ECO:0000313" key="4">
    <source>
        <dbReference type="EMBL" id="QUR66518.1"/>
    </source>
</evidence>
<dbReference type="GO" id="GO:0052572">
    <property type="term" value="P:response to host immune response"/>
    <property type="evidence" value="ECO:0007669"/>
    <property type="project" value="TreeGrafter"/>
</dbReference>
<feature type="compositionally biased region" description="Low complexity" evidence="2">
    <location>
        <begin position="311"/>
        <end position="327"/>
    </location>
</feature>
<protein>
    <submittedName>
        <fullName evidence="4">PPE domain-containing protein</fullName>
    </submittedName>
</protein>